<organism evidence="1 2">
    <name type="scientific">Fredinandcohnia salidurans</name>
    <dbReference type="NCBI Taxonomy" id="2595041"/>
    <lineage>
        <taxon>Bacteria</taxon>
        <taxon>Bacillati</taxon>
        <taxon>Bacillota</taxon>
        <taxon>Bacilli</taxon>
        <taxon>Bacillales</taxon>
        <taxon>Bacillaceae</taxon>
        <taxon>Fredinandcohnia</taxon>
    </lineage>
</organism>
<keyword evidence="2" id="KW-1185">Reference proteome</keyword>
<sequence>MAKRRTHQEYIDLITAKYGKAYKLLTEYTNSKSTVEFFCNVCNQNHTMIARHLLKGGCSLCARKIVSLKNTLSEKDFNERLTRVHGYRIVNIDPYVKRNEKIRFYATDCQHIWKATPDLVLSGNWCNVCALDRSIKTRTKTHNQFCEEVFQKGDGDYIVLGKYVKTDVKIKLKHLICNYEYDVTPHSFLDGRRCPKCFSTPIKTTSKFKDELYNLVGSEYEVVGDYGGNKKKIKIKHNKCKNGKHTIFEMVPNSFLSGRRCPECSPSKKDSKESFMRKLKKVKGEDYVLSGDYINNSTKVQILHKCGYEW</sequence>
<gene>
    <name evidence="1" type="ORF">ACFSFW_23530</name>
</gene>
<name>A0ABW4MUJ1_9BACI</name>
<evidence type="ECO:0000313" key="2">
    <source>
        <dbReference type="Proteomes" id="UP001597227"/>
    </source>
</evidence>
<dbReference type="EMBL" id="JBHUEK010000034">
    <property type="protein sequence ID" value="MFD1781622.1"/>
    <property type="molecule type" value="Genomic_DNA"/>
</dbReference>
<dbReference type="RefSeq" id="WP_388042040.1">
    <property type="nucleotide sequence ID" value="NZ_JBHUEK010000034.1"/>
</dbReference>
<comment type="caution">
    <text evidence="1">The sequence shown here is derived from an EMBL/GenBank/DDBJ whole genome shotgun (WGS) entry which is preliminary data.</text>
</comment>
<accession>A0ABW4MUJ1</accession>
<proteinExistence type="predicted"/>
<dbReference type="Proteomes" id="UP001597227">
    <property type="component" value="Unassembled WGS sequence"/>
</dbReference>
<protein>
    <submittedName>
        <fullName evidence="1">Uncharacterized protein</fullName>
    </submittedName>
</protein>
<reference evidence="2" key="1">
    <citation type="journal article" date="2019" name="Int. J. Syst. Evol. Microbiol.">
        <title>The Global Catalogue of Microorganisms (GCM) 10K type strain sequencing project: providing services to taxonomists for standard genome sequencing and annotation.</title>
        <authorList>
            <consortium name="The Broad Institute Genomics Platform"/>
            <consortium name="The Broad Institute Genome Sequencing Center for Infectious Disease"/>
            <person name="Wu L."/>
            <person name="Ma J."/>
        </authorList>
    </citation>
    <scope>NUCLEOTIDE SEQUENCE [LARGE SCALE GENOMIC DNA]</scope>
    <source>
        <strain evidence="2">CCUG 15531</strain>
    </source>
</reference>
<evidence type="ECO:0000313" key="1">
    <source>
        <dbReference type="EMBL" id="MFD1781622.1"/>
    </source>
</evidence>